<dbReference type="OrthoDB" id="2449885at2759"/>
<proteinExistence type="predicted"/>
<protein>
    <submittedName>
        <fullName evidence="2">Uncharacterized protein</fullName>
    </submittedName>
</protein>
<dbReference type="EMBL" id="BQFW01000011">
    <property type="protein sequence ID" value="GJJ75611.1"/>
    <property type="molecule type" value="Genomic_DNA"/>
</dbReference>
<evidence type="ECO:0000313" key="2">
    <source>
        <dbReference type="EMBL" id="GJJ75611.1"/>
    </source>
</evidence>
<dbReference type="Proteomes" id="UP000827284">
    <property type="component" value="Unassembled WGS sequence"/>
</dbReference>
<evidence type="ECO:0000256" key="1">
    <source>
        <dbReference type="SAM" id="MobiDB-lite"/>
    </source>
</evidence>
<accession>A0A9P3LYM5</accession>
<sequence length="428" mass="49061">MSTSPEGTSLLHLSLGHGLAAMVHVHLCHRSYLFTRGYCSEFNTSYDRTQRLLLRHSLGNLSHFSDLITEITPLLRRLNDRSQQRLQQSRRLSGLARARRRSSSSYNNSRSSMDEWSSEEEHDLPTLNAHTIETAELERIRNLYKSSRAGRESIKTTAITFLTSIDRTFLDMHYNVITSTILGSLVAVRYFVSTNSFARYGSWIFTYGRWIGNKISSFLLPRSSLVPWGLAPNSSTNPTPSPPSGSFIPTLLFPLAPTICLATMHFSMACISRWAITGMQSDMFRQLRMAARATTILELLSYREKRLDWLITEMRAYERVKNDMDAYESDESSSSMSSSEYRTYASSLQSWQVQSPPPATVRHPLYKSITKRRQRADFKLEDLDMIQFLSDPIERDRILQMELQAIVDEQRTYLEALDLPVKAPPRKS</sequence>
<keyword evidence="3" id="KW-1185">Reference proteome</keyword>
<feature type="region of interest" description="Disordered" evidence="1">
    <location>
        <begin position="82"/>
        <end position="122"/>
    </location>
</feature>
<reference evidence="2" key="2">
    <citation type="journal article" date="2022" name="Microbiol. Resour. Announc.">
        <title>Whole-Genome Sequence of Entomortierella parvispora E1425, a Mucoromycotan Fungus Associated with Burkholderiaceae-Related Endosymbiotic Bacteria.</title>
        <authorList>
            <person name="Herlambang A."/>
            <person name="Guo Y."/>
            <person name="Takashima Y."/>
            <person name="Narisawa K."/>
            <person name="Ohta H."/>
            <person name="Nishizawa T."/>
        </authorList>
    </citation>
    <scope>NUCLEOTIDE SEQUENCE</scope>
    <source>
        <strain evidence="2">E1425</strain>
    </source>
</reference>
<feature type="compositionally biased region" description="Low complexity" evidence="1">
    <location>
        <begin position="84"/>
        <end position="96"/>
    </location>
</feature>
<comment type="caution">
    <text evidence="2">The sequence shown here is derived from an EMBL/GenBank/DDBJ whole genome shotgun (WGS) entry which is preliminary data.</text>
</comment>
<organism evidence="2 3">
    <name type="scientific">Entomortierella parvispora</name>
    <dbReference type="NCBI Taxonomy" id="205924"/>
    <lineage>
        <taxon>Eukaryota</taxon>
        <taxon>Fungi</taxon>
        <taxon>Fungi incertae sedis</taxon>
        <taxon>Mucoromycota</taxon>
        <taxon>Mortierellomycotina</taxon>
        <taxon>Mortierellomycetes</taxon>
        <taxon>Mortierellales</taxon>
        <taxon>Mortierellaceae</taxon>
        <taxon>Entomortierella</taxon>
    </lineage>
</organism>
<evidence type="ECO:0000313" key="3">
    <source>
        <dbReference type="Proteomes" id="UP000827284"/>
    </source>
</evidence>
<name>A0A9P3LYM5_9FUNG</name>
<gene>
    <name evidence="2" type="ORF">EMPS_07969</name>
</gene>
<reference evidence="2" key="1">
    <citation type="submission" date="2021-11" db="EMBL/GenBank/DDBJ databases">
        <authorList>
            <person name="Herlambang A."/>
            <person name="Guo Y."/>
            <person name="Takashima Y."/>
            <person name="Nishizawa T."/>
        </authorList>
    </citation>
    <scope>NUCLEOTIDE SEQUENCE</scope>
    <source>
        <strain evidence="2">E1425</strain>
    </source>
</reference>
<dbReference type="AlphaFoldDB" id="A0A9P3LYM5"/>